<dbReference type="EMBL" id="KI925618">
    <property type="protein sequence ID" value="ETW46891.1"/>
    <property type="molecule type" value="Genomic_DNA"/>
</dbReference>
<name>A0A024WK75_PLAFA</name>
<evidence type="ECO:0000313" key="1">
    <source>
        <dbReference type="EMBL" id="ETW46891.1"/>
    </source>
</evidence>
<dbReference type="Proteomes" id="UP000030699">
    <property type="component" value="Unassembled WGS sequence"/>
</dbReference>
<organism evidence="1 2">
    <name type="scientific">Plasmodium falciparum MaliPS096_E11</name>
    <dbReference type="NCBI Taxonomy" id="1036727"/>
    <lineage>
        <taxon>Eukaryota</taxon>
        <taxon>Sar</taxon>
        <taxon>Alveolata</taxon>
        <taxon>Apicomplexa</taxon>
        <taxon>Aconoidasida</taxon>
        <taxon>Haemosporida</taxon>
        <taxon>Plasmodiidae</taxon>
        <taxon>Plasmodium</taxon>
        <taxon>Plasmodium (Laverania)</taxon>
    </lineage>
</organism>
<sequence>MEQEKYSTILVGGYSKKVVEKDNDIYKENNICRSNNIYKENNIYDNNHVYNHSNKNEKKKKMVRNSFISEKEKLNILENLRRINITKDEDISEISPKKNNLFPYHSFYINHMNKNEIQYCDINKDNMKHVHSCHNKQQEKNMKDMKDMKNMKNMKNMKDMKDMKDMKIYIYIYIYIYV</sequence>
<accession>A0A024WK75</accession>
<dbReference type="PANTHER" id="PTHR17571:SF34">
    <property type="entry name" value="ACROSOMAL PROTEIN SP-10"/>
    <property type="match status" value="1"/>
</dbReference>
<protein>
    <submittedName>
        <fullName evidence="1">Uncharacterized protein</fullName>
    </submittedName>
</protein>
<reference evidence="1 2" key="1">
    <citation type="submission" date="2013-02" db="EMBL/GenBank/DDBJ databases">
        <title>The Genome Annotation of Plasmodium falciparum MaliPS096_E11.</title>
        <authorList>
            <consortium name="The Broad Institute Genome Sequencing Platform"/>
            <consortium name="The Broad Institute Genome Sequencing Center for Infectious Disease"/>
            <person name="Neafsey D."/>
            <person name="Hoffman S."/>
            <person name="Volkman S."/>
            <person name="Rosenthal P."/>
            <person name="Walker B."/>
            <person name="Young S.K."/>
            <person name="Zeng Q."/>
            <person name="Gargeya S."/>
            <person name="Fitzgerald M."/>
            <person name="Haas B."/>
            <person name="Abouelleil A."/>
            <person name="Allen A.W."/>
            <person name="Alvarado L."/>
            <person name="Arachchi H.M."/>
            <person name="Berlin A.M."/>
            <person name="Chapman S.B."/>
            <person name="Gainer-Dewar J."/>
            <person name="Goldberg J."/>
            <person name="Griggs A."/>
            <person name="Gujja S."/>
            <person name="Hansen M."/>
            <person name="Howarth C."/>
            <person name="Imamovic A."/>
            <person name="Ireland A."/>
            <person name="Larimer J."/>
            <person name="McCowan C."/>
            <person name="Murphy C."/>
            <person name="Pearson M."/>
            <person name="Poon T.W."/>
            <person name="Priest M."/>
            <person name="Roberts A."/>
            <person name="Saif S."/>
            <person name="Shea T."/>
            <person name="Sisk P."/>
            <person name="Sykes S."/>
            <person name="Wortman J."/>
            <person name="Nusbaum C."/>
            <person name="Birren B."/>
        </authorList>
    </citation>
    <scope>NUCLEOTIDE SEQUENCE [LARGE SCALE GENOMIC DNA]</scope>
    <source>
        <strain evidence="1 2">MaliPS096_E11</strain>
    </source>
</reference>
<proteinExistence type="predicted"/>
<dbReference type="InterPro" id="IPR052671">
    <property type="entry name" value="Acrosomal_SP-10-like"/>
</dbReference>
<evidence type="ECO:0000313" key="2">
    <source>
        <dbReference type="Proteomes" id="UP000030699"/>
    </source>
</evidence>
<dbReference type="PANTHER" id="PTHR17571">
    <property type="entry name" value="URINARY PROTEIN RUP /ACROSOMAL PROTEIN SP-10"/>
    <property type="match status" value="1"/>
</dbReference>
<dbReference type="AlphaFoldDB" id="A0A024WK75"/>
<reference evidence="1 2" key="2">
    <citation type="submission" date="2013-02" db="EMBL/GenBank/DDBJ databases">
        <title>The Genome Sequence of Plasmodium falciparum MaliPS096_E11.</title>
        <authorList>
            <consortium name="The Broad Institute Genome Sequencing Platform"/>
            <consortium name="The Broad Institute Genome Sequencing Center for Infectious Disease"/>
            <person name="Neafsey D."/>
            <person name="Cheeseman I."/>
            <person name="Volkman S."/>
            <person name="Adams J."/>
            <person name="Walker B."/>
            <person name="Young S.K."/>
            <person name="Zeng Q."/>
            <person name="Gargeya S."/>
            <person name="Fitzgerald M."/>
            <person name="Haas B."/>
            <person name="Abouelleil A."/>
            <person name="Alvarado L."/>
            <person name="Arachchi H.M."/>
            <person name="Berlin A.M."/>
            <person name="Chapman S.B."/>
            <person name="Dewar J."/>
            <person name="Goldberg J."/>
            <person name="Griggs A."/>
            <person name="Gujja S."/>
            <person name="Hansen M."/>
            <person name="Howarth C."/>
            <person name="Imamovic A."/>
            <person name="Larimer J."/>
            <person name="McCowan C."/>
            <person name="Murphy C."/>
            <person name="Neiman D."/>
            <person name="Pearson M."/>
            <person name="Priest M."/>
            <person name="Roberts A."/>
            <person name="Saif S."/>
            <person name="Shea T."/>
            <person name="Sisk P."/>
            <person name="Sykes S."/>
            <person name="Wortman J."/>
            <person name="Nusbaum C."/>
            <person name="Birren B."/>
        </authorList>
    </citation>
    <scope>NUCLEOTIDE SEQUENCE [LARGE SCALE GENOMIC DNA]</scope>
    <source>
        <strain evidence="1 2">MaliPS096_E11</strain>
    </source>
</reference>
<gene>
    <name evidence="1" type="ORF">PFMALIP_05054</name>
</gene>